<dbReference type="PANTHER" id="PTHR43578">
    <property type="entry name" value="NADH-QUINONE OXIDOREDUCTASE SUBUNIT F"/>
    <property type="match status" value="1"/>
</dbReference>
<dbReference type="InterPro" id="IPR037207">
    <property type="entry name" value="Nuop51_4Fe4S-bd_sf"/>
</dbReference>
<dbReference type="AlphaFoldDB" id="A0AB39BBS8"/>
<dbReference type="SUPFAM" id="SSF142019">
    <property type="entry name" value="Nqo1 FMN-binding domain-like"/>
    <property type="match status" value="1"/>
</dbReference>
<evidence type="ECO:0000256" key="4">
    <source>
        <dbReference type="ARBA" id="ARBA00023004"/>
    </source>
</evidence>
<name>A0AB39BBS8_9MICO</name>
<dbReference type="GO" id="GO:0046872">
    <property type="term" value="F:metal ion binding"/>
    <property type="evidence" value="ECO:0007669"/>
    <property type="project" value="UniProtKB-KW"/>
</dbReference>
<evidence type="ECO:0000259" key="6">
    <source>
        <dbReference type="Pfam" id="PF01512"/>
    </source>
</evidence>
<evidence type="ECO:0000256" key="5">
    <source>
        <dbReference type="ARBA" id="ARBA00023014"/>
    </source>
</evidence>
<feature type="domain" description="NADH-ubiquinone oxidoreductase 51kDa subunit FMN-binding" evidence="6">
    <location>
        <begin position="54"/>
        <end position="206"/>
    </location>
</feature>
<dbReference type="RefSeq" id="WP_368496199.1">
    <property type="nucleotide sequence ID" value="NZ_CP162511.1"/>
</dbReference>
<feature type="domain" description="NADH-ubiquinone oxidoreductase 51kDa subunit iron-sulphur binding" evidence="7">
    <location>
        <begin position="321"/>
        <end position="401"/>
    </location>
</feature>
<proteinExistence type="inferred from homology"/>
<evidence type="ECO:0000259" key="7">
    <source>
        <dbReference type="Pfam" id="PF10589"/>
    </source>
</evidence>
<keyword evidence="4" id="KW-0408">Iron</keyword>
<dbReference type="InterPro" id="IPR037225">
    <property type="entry name" value="Nuo51_FMN-bd_sf"/>
</dbReference>
<dbReference type="GO" id="GO:0051539">
    <property type="term" value="F:4 iron, 4 sulfur cluster binding"/>
    <property type="evidence" value="ECO:0007669"/>
    <property type="project" value="UniProtKB-KW"/>
</dbReference>
<accession>A0AB39BBS8</accession>
<evidence type="ECO:0000256" key="3">
    <source>
        <dbReference type="ARBA" id="ARBA00022723"/>
    </source>
</evidence>
<keyword evidence="5" id="KW-0411">Iron-sulfur</keyword>
<dbReference type="SUPFAM" id="SSF140490">
    <property type="entry name" value="Nqo1C-terminal domain-like"/>
    <property type="match status" value="1"/>
</dbReference>
<dbReference type="Pfam" id="PF10589">
    <property type="entry name" value="NADH_4Fe-4S"/>
    <property type="match status" value="1"/>
</dbReference>
<evidence type="ECO:0000256" key="2">
    <source>
        <dbReference type="ARBA" id="ARBA00022485"/>
    </source>
</evidence>
<dbReference type="Gene3D" id="3.40.50.11540">
    <property type="entry name" value="NADH-ubiquinone oxidoreductase 51kDa subunit"/>
    <property type="match status" value="1"/>
</dbReference>
<dbReference type="InterPro" id="IPR019575">
    <property type="entry name" value="Nuop51_4Fe4S-bd"/>
</dbReference>
<dbReference type="Gene3D" id="3.10.20.600">
    <property type="match status" value="1"/>
</dbReference>
<keyword evidence="3" id="KW-0479">Metal-binding</keyword>
<organism evidence="8">
    <name type="scientific">Herbiconiux sp. A18JL235</name>
    <dbReference type="NCBI Taxonomy" id="3152363"/>
    <lineage>
        <taxon>Bacteria</taxon>
        <taxon>Bacillati</taxon>
        <taxon>Actinomycetota</taxon>
        <taxon>Actinomycetes</taxon>
        <taxon>Micrococcales</taxon>
        <taxon>Microbacteriaceae</taxon>
        <taxon>Herbiconiux</taxon>
    </lineage>
</organism>
<comment type="similarity">
    <text evidence="1">Belongs to the complex I 51 kDa subunit family.</text>
</comment>
<keyword evidence="2" id="KW-0004">4Fe-4S</keyword>
<evidence type="ECO:0000313" key="8">
    <source>
        <dbReference type="EMBL" id="XDI03781.1"/>
    </source>
</evidence>
<dbReference type="EMBL" id="CP162511">
    <property type="protein sequence ID" value="XDI03781.1"/>
    <property type="molecule type" value="Genomic_DNA"/>
</dbReference>
<gene>
    <name evidence="8" type="ORF">ABFY20_10495</name>
</gene>
<protein>
    <submittedName>
        <fullName evidence="8">NADH-ubiquinone oxidoreductase-F iron-sulfur binding region domain-containing protein</fullName>
    </submittedName>
</protein>
<reference evidence="8" key="1">
    <citation type="submission" date="2024-05" db="EMBL/GenBank/DDBJ databases">
        <title>Herbiconiux sp. A18JL235.</title>
        <authorList>
            <person name="Zhang G."/>
        </authorList>
    </citation>
    <scope>NUCLEOTIDE SEQUENCE</scope>
    <source>
        <strain evidence="8">A18JL235</strain>
    </source>
</reference>
<evidence type="ECO:0000256" key="1">
    <source>
        <dbReference type="ARBA" id="ARBA00007523"/>
    </source>
</evidence>
<dbReference type="Pfam" id="PF01512">
    <property type="entry name" value="Complex1_51K"/>
    <property type="match status" value="1"/>
</dbReference>
<sequence length="412" mass="41843">MTSTNAATTAMMPPEGTLPSRLFAAGHRADAARHVARFGPVPVPAAADLVMELRASGLTGRGGGAFPASKKIDALAGPPGTIIANGSEGEPLSRKDATLLEHAPHLVIDGLVLLSAAVGPGARLVVVAHPDGAESVRRALLERRDGGEIEVRVAEDRFVAGEATAVVAGLSGAPATPKDHPVHLTERGVGRRPTLLFNVETLAHIALIARYGAEWFRSSGTADDPGTRLFSISGDGVAEQVVEVPGGSRLAEVLTAIGVEPTSIQAALVGGFHGRWIAAGDFGGRLVARPADGNGNGNGGIAAGAGVVLLLGAASCGLRVSASILDYLAAESAGQCGPCVLGLPRLSHRFAEYSSGRDSDPSGVRYLIETIPGRGACHHPDGTVSLARSALAVFAGELDRHRSGSCSEGGLA</sequence>
<dbReference type="PANTHER" id="PTHR43578:SF3">
    <property type="entry name" value="NADH-QUINONE OXIDOREDUCTASE SUBUNIT F"/>
    <property type="match status" value="1"/>
</dbReference>
<dbReference type="InterPro" id="IPR011538">
    <property type="entry name" value="Nuo51_FMN-bd"/>
</dbReference>
<dbReference type="Gene3D" id="1.20.1440.230">
    <property type="entry name" value="NADH-ubiquinone oxidoreductase 51kDa subunit, iron-sulphur binding domain"/>
    <property type="match status" value="1"/>
</dbReference>